<feature type="region of interest" description="Disordered" evidence="1">
    <location>
        <begin position="211"/>
        <end position="230"/>
    </location>
</feature>
<keyword evidence="2" id="KW-0472">Membrane</keyword>
<protein>
    <submittedName>
        <fullName evidence="4">Uncharacterized protein</fullName>
    </submittedName>
</protein>
<reference evidence="4 5" key="1">
    <citation type="submission" date="2016-10" db="EMBL/GenBank/DDBJ databases">
        <authorList>
            <person name="de Groot N.N."/>
        </authorList>
    </citation>
    <scope>NUCLEOTIDE SEQUENCE [LARGE SCALE GENOMIC DNA]</scope>
    <source>
        <strain evidence="4 5">CPCC 201259</strain>
    </source>
</reference>
<accession>A0A1I5AC09</accession>
<dbReference type="Proteomes" id="UP000270697">
    <property type="component" value="Unassembled WGS sequence"/>
</dbReference>
<organism evidence="4 5">
    <name type="scientific">Saccharopolyspora antimicrobica</name>
    <dbReference type="NCBI Taxonomy" id="455193"/>
    <lineage>
        <taxon>Bacteria</taxon>
        <taxon>Bacillati</taxon>
        <taxon>Actinomycetota</taxon>
        <taxon>Actinomycetes</taxon>
        <taxon>Pseudonocardiales</taxon>
        <taxon>Pseudonocardiaceae</taxon>
        <taxon>Saccharopolyspora</taxon>
    </lineage>
</organism>
<dbReference type="EMBL" id="RBXX01000002">
    <property type="protein sequence ID" value="RKT83198.1"/>
    <property type="molecule type" value="Genomic_DNA"/>
</dbReference>
<sequence length="230" mass="25068">MIFQCGFSQYDPNARDAERWVGNVVTDRYVRERMMLYAQNNPKRYAGWAALIGTIFGLPLGTLLAVVLEGWPLPWPTALLPITGMGIACGACPATVMFYSLRRIKPLPPDTDLAQLRTALKLVGVGVPGADPATNALAARVAEQTLSYPQWTKTITVGFLGLTGLGVFVTVQRIQDDNAEALQSGAFTLYAVAGLVLTQVMAARQNRNATKLRDAVLHDNTPRPNEEPER</sequence>
<evidence type="ECO:0000313" key="4">
    <source>
        <dbReference type="EMBL" id="SFN59900.1"/>
    </source>
</evidence>
<feature type="transmembrane region" description="Helical" evidence="2">
    <location>
        <begin position="45"/>
        <end position="66"/>
    </location>
</feature>
<gene>
    <name evidence="3" type="ORF">ATL45_1472</name>
    <name evidence="4" type="ORF">SAMN05421805_105324</name>
</gene>
<name>A0A1I5AC09_9PSEU</name>
<evidence type="ECO:0000256" key="2">
    <source>
        <dbReference type="SAM" id="Phobius"/>
    </source>
</evidence>
<dbReference type="AlphaFoldDB" id="A0A1I5AC09"/>
<feature type="transmembrane region" description="Helical" evidence="2">
    <location>
        <begin position="78"/>
        <end position="99"/>
    </location>
</feature>
<evidence type="ECO:0000313" key="6">
    <source>
        <dbReference type="Proteomes" id="UP000270697"/>
    </source>
</evidence>
<keyword evidence="2" id="KW-0812">Transmembrane</keyword>
<evidence type="ECO:0000313" key="5">
    <source>
        <dbReference type="Proteomes" id="UP000199398"/>
    </source>
</evidence>
<dbReference type="Proteomes" id="UP000199398">
    <property type="component" value="Unassembled WGS sequence"/>
</dbReference>
<feature type="transmembrane region" description="Helical" evidence="2">
    <location>
        <begin position="155"/>
        <end position="175"/>
    </location>
</feature>
<dbReference type="EMBL" id="FOUP01000005">
    <property type="protein sequence ID" value="SFN59900.1"/>
    <property type="molecule type" value="Genomic_DNA"/>
</dbReference>
<feature type="transmembrane region" description="Helical" evidence="2">
    <location>
        <begin position="181"/>
        <end position="203"/>
    </location>
</feature>
<proteinExistence type="predicted"/>
<reference evidence="3 6" key="2">
    <citation type="submission" date="2018-10" db="EMBL/GenBank/DDBJ databases">
        <title>Sequencing the genomes of 1000 actinobacteria strains.</title>
        <authorList>
            <person name="Klenk H.-P."/>
        </authorList>
    </citation>
    <scope>NUCLEOTIDE SEQUENCE [LARGE SCALE GENOMIC DNA]</scope>
    <source>
        <strain evidence="3 6">DSM 45119</strain>
    </source>
</reference>
<keyword evidence="6" id="KW-1185">Reference proteome</keyword>
<keyword evidence="2" id="KW-1133">Transmembrane helix</keyword>
<evidence type="ECO:0000313" key="3">
    <source>
        <dbReference type="EMBL" id="RKT83198.1"/>
    </source>
</evidence>
<evidence type="ECO:0000256" key="1">
    <source>
        <dbReference type="SAM" id="MobiDB-lite"/>
    </source>
</evidence>